<name>K9VFQ2_9CYAN</name>
<dbReference type="InterPro" id="IPR023389">
    <property type="entry name" value="DOPA-like_sf"/>
</dbReference>
<dbReference type="HOGENOM" id="CLU_090062_3_1_3"/>
<accession>K9VFQ2</accession>
<dbReference type="eggNOG" id="COG3805">
    <property type="taxonomic scope" value="Bacteria"/>
</dbReference>
<dbReference type="PIRSF" id="PIRSF028139">
    <property type="entry name" value="DOPA-diox_rel_Mll2280"/>
    <property type="match status" value="1"/>
</dbReference>
<dbReference type="STRING" id="179408.Osc7112_1829"/>
<dbReference type="PANTHER" id="PTHR36423">
    <property type="entry name" value="AFR070WP"/>
    <property type="match status" value="1"/>
</dbReference>
<dbReference type="Gene3D" id="3.30.70.1240">
    <property type="entry name" value="DOPA-like domains"/>
    <property type="match status" value="1"/>
</dbReference>
<dbReference type="KEGG" id="oni:Osc7112_1829"/>
<keyword evidence="2" id="KW-1185">Reference proteome</keyword>
<dbReference type="PANTHER" id="PTHR36423:SF2">
    <property type="entry name" value="AFR070WP"/>
    <property type="match status" value="1"/>
</dbReference>
<protein>
    <submittedName>
        <fullName evidence="1">Dopa 45-dioxygenase</fullName>
    </submittedName>
</protein>
<dbReference type="RefSeq" id="WP_015175633.1">
    <property type="nucleotide sequence ID" value="NC_019729.1"/>
</dbReference>
<proteinExistence type="predicted"/>
<dbReference type="Pfam" id="PF08883">
    <property type="entry name" value="DOPA_dioxygen"/>
    <property type="match status" value="1"/>
</dbReference>
<dbReference type="PATRIC" id="fig|179408.3.peg.2228"/>
<dbReference type="AlphaFoldDB" id="K9VFQ2"/>
<evidence type="ECO:0000313" key="2">
    <source>
        <dbReference type="Proteomes" id="UP000010478"/>
    </source>
</evidence>
<organism evidence="1 2">
    <name type="scientific">Phormidium nigroviride PCC 7112</name>
    <dbReference type="NCBI Taxonomy" id="179408"/>
    <lineage>
        <taxon>Bacteria</taxon>
        <taxon>Bacillati</taxon>
        <taxon>Cyanobacteriota</taxon>
        <taxon>Cyanophyceae</taxon>
        <taxon>Oscillatoriophycideae</taxon>
        <taxon>Oscillatoriales</taxon>
        <taxon>Oscillatoriaceae</taxon>
        <taxon>Phormidium</taxon>
    </lineage>
</organism>
<reference evidence="1 2" key="1">
    <citation type="submission" date="2012-05" db="EMBL/GenBank/DDBJ databases">
        <title>Finished chromosome of genome of Oscillatoria sp. PCC 7112.</title>
        <authorList>
            <consortium name="US DOE Joint Genome Institute"/>
            <person name="Gugger M."/>
            <person name="Coursin T."/>
            <person name="Rippka R."/>
            <person name="Tandeau De Marsac N."/>
            <person name="Huntemann M."/>
            <person name="Wei C.-L."/>
            <person name="Han J."/>
            <person name="Detter J.C."/>
            <person name="Han C."/>
            <person name="Tapia R."/>
            <person name="Davenport K."/>
            <person name="Daligault H."/>
            <person name="Erkkila T."/>
            <person name="Gu W."/>
            <person name="Munk A.C.C."/>
            <person name="Teshima H."/>
            <person name="Xu Y."/>
            <person name="Chain P."/>
            <person name="Chen A."/>
            <person name="Krypides N."/>
            <person name="Mavromatis K."/>
            <person name="Markowitz V."/>
            <person name="Szeto E."/>
            <person name="Ivanova N."/>
            <person name="Mikhailova N."/>
            <person name="Ovchinnikova G."/>
            <person name="Pagani I."/>
            <person name="Pati A."/>
            <person name="Goodwin L."/>
            <person name="Peters L."/>
            <person name="Pitluck S."/>
            <person name="Woyke T."/>
            <person name="Kerfeld C."/>
        </authorList>
    </citation>
    <scope>NUCLEOTIDE SEQUENCE [LARGE SCALE GENOMIC DNA]</scope>
    <source>
        <strain evidence="1 2">PCC 7112</strain>
    </source>
</reference>
<sequence length="134" mass="15251">MMKEDTINIVGFHAHIYFDADNRDAAARVREGLTQFEVQLGRWHDKPIGPHPQAMYQVAFLPDQFGKVVPWLMLNREGLDILIHPETGDDVADHTKHSLWLGEKLELNVEFLRPRTANASLRSIRAQGEGVTPE</sequence>
<dbReference type="SUPFAM" id="SSF143410">
    <property type="entry name" value="DOPA-like"/>
    <property type="match status" value="1"/>
</dbReference>
<dbReference type="GO" id="GO:0051213">
    <property type="term" value="F:dioxygenase activity"/>
    <property type="evidence" value="ECO:0007669"/>
    <property type="project" value="UniProtKB-KW"/>
</dbReference>
<dbReference type="Proteomes" id="UP000010478">
    <property type="component" value="Chromosome"/>
</dbReference>
<keyword evidence="1" id="KW-0223">Dioxygenase</keyword>
<keyword evidence="1" id="KW-0560">Oxidoreductase</keyword>
<dbReference type="InterPro" id="IPR014980">
    <property type="entry name" value="DOPA_dioxygen"/>
</dbReference>
<evidence type="ECO:0000313" key="1">
    <source>
        <dbReference type="EMBL" id="AFZ06317.1"/>
    </source>
</evidence>
<dbReference type="EMBL" id="CP003614">
    <property type="protein sequence ID" value="AFZ06317.1"/>
    <property type="molecule type" value="Genomic_DNA"/>
</dbReference>
<gene>
    <name evidence="1" type="ORF">Osc7112_1829</name>
</gene>